<dbReference type="PANTHER" id="PTHR45527:SF1">
    <property type="entry name" value="FATTY ACID SYNTHASE"/>
    <property type="match status" value="1"/>
</dbReference>
<dbReference type="InterPro" id="IPR001242">
    <property type="entry name" value="Condensation_dom"/>
</dbReference>
<dbReference type="GO" id="GO:0043041">
    <property type="term" value="P:amino acid activation for nonribosomal peptide biosynthetic process"/>
    <property type="evidence" value="ECO:0007669"/>
    <property type="project" value="TreeGrafter"/>
</dbReference>
<dbReference type="Proteomes" id="UP000095651">
    <property type="component" value="Unassembled WGS sequence"/>
</dbReference>
<evidence type="ECO:0000313" key="3">
    <source>
        <dbReference type="Proteomes" id="UP000095651"/>
    </source>
</evidence>
<keyword evidence="2" id="KW-0012">Acyltransferase</keyword>
<dbReference type="GO" id="GO:0047527">
    <property type="term" value="F:2,3-dihydroxybenzoate-serine ligase activity"/>
    <property type="evidence" value="ECO:0007669"/>
    <property type="project" value="TreeGrafter"/>
</dbReference>
<evidence type="ECO:0000259" key="1">
    <source>
        <dbReference type="Pfam" id="PF00668"/>
    </source>
</evidence>
<dbReference type="GO" id="GO:0005829">
    <property type="term" value="C:cytosol"/>
    <property type="evidence" value="ECO:0007669"/>
    <property type="project" value="TreeGrafter"/>
</dbReference>
<gene>
    <name evidence="2" type="primary">ppsA</name>
    <name evidence="2" type="ORF">ERS852407_05175</name>
</gene>
<name>A0A174L410_9FIRM</name>
<dbReference type="EC" id="2.3.1.-" evidence="2"/>
<organism evidence="2 3">
    <name type="scientific">Hungatella hathewayi</name>
    <dbReference type="NCBI Taxonomy" id="154046"/>
    <lineage>
        <taxon>Bacteria</taxon>
        <taxon>Bacillati</taxon>
        <taxon>Bacillota</taxon>
        <taxon>Clostridia</taxon>
        <taxon>Lachnospirales</taxon>
        <taxon>Lachnospiraceae</taxon>
        <taxon>Hungatella</taxon>
    </lineage>
</organism>
<evidence type="ECO:0000313" key="2">
    <source>
        <dbReference type="EMBL" id="CUP16535.1"/>
    </source>
</evidence>
<dbReference type="Gene3D" id="3.30.559.30">
    <property type="entry name" value="Nonribosomal peptide synthetase, condensation domain"/>
    <property type="match status" value="1"/>
</dbReference>
<dbReference type="GO" id="GO:0008610">
    <property type="term" value="P:lipid biosynthetic process"/>
    <property type="evidence" value="ECO:0007669"/>
    <property type="project" value="UniProtKB-ARBA"/>
</dbReference>
<dbReference type="PANTHER" id="PTHR45527">
    <property type="entry name" value="NONRIBOSOMAL PEPTIDE SYNTHETASE"/>
    <property type="match status" value="1"/>
</dbReference>
<protein>
    <submittedName>
        <fullName evidence="2">Amino acid adenylation enzyme/thioester reductase family protein</fullName>
        <ecNumber evidence="2">2.3.1.-</ecNumber>
    </submittedName>
</protein>
<dbReference type="RefSeq" id="WP_055659543.1">
    <property type="nucleotide sequence ID" value="NZ_CABIXC010000019.1"/>
</dbReference>
<dbReference type="GO" id="GO:0009366">
    <property type="term" value="C:enterobactin synthetase complex"/>
    <property type="evidence" value="ECO:0007669"/>
    <property type="project" value="TreeGrafter"/>
</dbReference>
<dbReference type="GO" id="GO:0031177">
    <property type="term" value="F:phosphopantetheine binding"/>
    <property type="evidence" value="ECO:0007669"/>
    <property type="project" value="TreeGrafter"/>
</dbReference>
<dbReference type="GO" id="GO:0016746">
    <property type="term" value="F:acyltransferase activity"/>
    <property type="evidence" value="ECO:0007669"/>
    <property type="project" value="UniProtKB-KW"/>
</dbReference>
<keyword evidence="2" id="KW-0808">Transferase</keyword>
<dbReference type="Pfam" id="PF00668">
    <property type="entry name" value="Condensation"/>
    <property type="match status" value="1"/>
</dbReference>
<dbReference type="GO" id="GO:0009239">
    <property type="term" value="P:enterobactin biosynthetic process"/>
    <property type="evidence" value="ECO:0007669"/>
    <property type="project" value="TreeGrafter"/>
</dbReference>
<dbReference type="Gene3D" id="3.30.559.10">
    <property type="entry name" value="Chloramphenicol acetyltransferase-like domain"/>
    <property type="match status" value="1"/>
</dbReference>
<dbReference type="AlphaFoldDB" id="A0A174L410"/>
<dbReference type="SUPFAM" id="SSF52777">
    <property type="entry name" value="CoA-dependent acyltransferases"/>
    <property type="match status" value="2"/>
</dbReference>
<accession>A0A174L410</accession>
<proteinExistence type="predicted"/>
<sequence length="466" mass="52997">MTNTLFPLTSSQRMLQQALEEFGTAQILTIGVCISLHAPVDFSLLEKCLKEEVRRLECLRVQFTPPNRDGGIRQYIVPESSPDITYENLKDKSAPEIKVLMNHWSTLGFDEADSPLLRFVMVSLPGGWNGLYLCIDHRIMDSCGLIFMMNDTFQLYCHYLYGSPAPDMPACYEEVLQSDLRREQDPLRRERDSAFWRQLLSAGEPIYTDIGGSRKLMQSRISHGLPGLRAADRIIQPMDGDMEKFTLPKKEAARLEAYCRKHSVSMANLLLMAMRTALSFANDGEPDISLRNYVSRRSSRQSRTCGGCRIHCYPCRTVVLPEATFLDGIRQIKAYQNGIYRHADFDPEQVNALFADTFGMPPLTTYEGAALTCQPLPLSSPNPFLKHIPLNIEWFSSRADIQKLYLTVMQAPQNRGLDFYFKYQTAELDRADITRFYEVLSEILTLGTQKESLSLSSIFSRISAPF</sequence>
<dbReference type="EMBL" id="CYZE01000019">
    <property type="protein sequence ID" value="CUP16535.1"/>
    <property type="molecule type" value="Genomic_DNA"/>
</dbReference>
<reference evidence="2 3" key="1">
    <citation type="submission" date="2015-09" db="EMBL/GenBank/DDBJ databases">
        <authorList>
            <consortium name="Pathogen Informatics"/>
        </authorList>
    </citation>
    <scope>NUCLEOTIDE SEQUENCE [LARGE SCALE GENOMIC DNA]</scope>
    <source>
        <strain evidence="2 3">2789STDY5608850</strain>
    </source>
</reference>
<feature type="domain" description="Condensation" evidence="1">
    <location>
        <begin position="6"/>
        <end position="445"/>
    </location>
</feature>
<dbReference type="InterPro" id="IPR023213">
    <property type="entry name" value="CAT-like_dom_sf"/>
</dbReference>